<evidence type="ECO:0000256" key="4">
    <source>
        <dbReference type="ARBA" id="ARBA00024446"/>
    </source>
</evidence>
<comment type="cofactor">
    <cofactor evidence="5">
        <name>adenosylcob(III)alamin</name>
        <dbReference type="ChEBI" id="CHEBI:18408"/>
    </cofactor>
    <text evidence="5">Binds between the large and small subunits.</text>
</comment>
<dbReference type="PANTHER" id="PTHR39330">
    <property type="entry name" value="ETHANOLAMINE AMMONIA-LYASE LIGHT CHAIN"/>
    <property type="match status" value="1"/>
</dbReference>
<comment type="pathway">
    <text evidence="5">Amine and polyamine degradation; ethanolamine degradation.</text>
</comment>
<comment type="caution">
    <text evidence="5">Lacks conserved residue(s) required for the propagation of feature annotation.</text>
</comment>
<comment type="function">
    <text evidence="5">Catalyzes the deamination of various vicinal amino-alcohols to oxo compounds. Allows this organism to utilize ethanolamine as the sole source of nitrogen and carbon in the presence of external vitamin B12.</text>
</comment>
<dbReference type="HAMAP" id="MF_00601">
    <property type="entry name" value="EutC"/>
    <property type="match status" value="1"/>
</dbReference>
<dbReference type="Pfam" id="PF05985">
    <property type="entry name" value="EutC"/>
    <property type="match status" value="1"/>
</dbReference>
<comment type="catalytic activity">
    <reaction evidence="5">
        <text>ethanolamine = acetaldehyde + NH4(+)</text>
        <dbReference type="Rhea" id="RHEA:15313"/>
        <dbReference type="ChEBI" id="CHEBI:15343"/>
        <dbReference type="ChEBI" id="CHEBI:28938"/>
        <dbReference type="ChEBI" id="CHEBI:57603"/>
        <dbReference type="EC" id="4.3.1.7"/>
    </reaction>
</comment>
<dbReference type="InterPro" id="IPR042251">
    <property type="entry name" value="EutC_C"/>
</dbReference>
<sequence length="262" mass="27970">MSDNSPAPLDPVELALAQTPARVLVGRAGLGYRTSTWLRLREDHAAARDAVHTEVDLERDFGAERVARFGLFGVESQVASKGEYLRRPDLGRKLSDTSRERVRAECSSGCDVQVIIGDGLSATAVATQAPELLDRLHAAATQRGWSFGRPVFVRYCRVGVMNDIGDLLAPAVVVLLIGERPGLATAESLSAYMAFHPRGGHTDADRNLISNIHARGVGLTEAAQRIIALADQFRAAGRSGVGMTEVLGSCLSTHPASISEST</sequence>
<comment type="caution">
    <text evidence="6">The sequence shown here is derived from an EMBL/GenBank/DDBJ whole genome shotgun (WGS) entry which is preliminary data.</text>
</comment>
<comment type="subcellular location">
    <subcellularLocation>
        <location evidence="5">Bacterial microcompartment</location>
    </subcellularLocation>
</comment>
<keyword evidence="2 5" id="KW-0456">Lyase</keyword>
<dbReference type="PANTHER" id="PTHR39330:SF1">
    <property type="entry name" value="ETHANOLAMINE AMMONIA-LYASE SMALL SUBUNIT"/>
    <property type="match status" value="1"/>
</dbReference>
<comment type="similarity">
    <text evidence="5">Belongs to the EutC family.</text>
</comment>
<gene>
    <name evidence="5 6" type="primary">eutC</name>
    <name evidence="6" type="ORF">J8F10_05170</name>
</gene>
<feature type="binding site" evidence="5">
    <location>
        <position position="158"/>
    </location>
    <ligand>
        <name>adenosylcob(III)alamin</name>
        <dbReference type="ChEBI" id="CHEBI:18408"/>
    </ligand>
</feature>
<dbReference type="RefSeq" id="WP_210652792.1">
    <property type="nucleotide sequence ID" value="NZ_JAGKQQ010000001.1"/>
</dbReference>
<dbReference type="Gene3D" id="1.10.30.40">
    <property type="entry name" value="Ethanolamine ammonia-lyase light chain (EutC), N-terminal domain"/>
    <property type="match status" value="1"/>
</dbReference>
<feature type="binding site" evidence="5">
    <location>
        <position position="179"/>
    </location>
    <ligand>
        <name>adenosylcob(III)alamin</name>
        <dbReference type="ChEBI" id="CHEBI:18408"/>
    </ligand>
</feature>
<evidence type="ECO:0000256" key="2">
    <source>
        <dbReference type="ARBA" id="ARBA00023239"/>
    </source>
</evidence>
<dbReference type="EMBL" id="JAGKQQ010000001">
    <property type="protein sequence ID" value="MBP3954673.1"/>
    <property type="molecule type" value="Genomic_DNA"/>
</dbReference>
<dbReference type="Gene3D" id="3.40.50.11240">
    <property type="entry name" value="Ethanolamine ammonia-lyase light chain (EutC)"/>
    <property type="match status" value="1"/>
</dbReference>
<accession>A0ABS5BP82</accession>
<organism evidence="6 7">
    <name type="scientific">Gemmata palustris</name>
    <dbReference type="NCBI Taxonomy" id="2822762"/>
    <lineage>
        <taxon>Bacteria</taxon>
        <taxon>Pseudomonadati</taxon>
        <taxon>Planctomycetota</taxon>
        <taxon>Planctomycetia</taxon>
        <taxon>Gemmatales</taxon>
        <taxon>Gemmataceae</taxon>
        <taxon>Gemmata</taxon>
    </lineage>
</organism>
<keyword evidence="3 5" id="KW-0170">Cobalt</keyword>
<evidence type="ECO:0000313" key="6">
    <source>
        <dbReference type="EMBL" id="MBP3954673.1"/>
    </source>
</evidence>
<evidence type="ECO:0000256" key="3">
    <source>
        <dbReference type="ARBA" id="ARBA00023285"/>
    </source>
</evidence>
<dbReference type="EC" id="4.3.1.7" evidence="5"/>
<evidence type="ECO:0000256" key="1">
    <source>
        <dbReference type="ARBA" id="ARBA00022628"/>
    </source>
</evidence>
<evidence type="ECO:0000256" key="5">
    <source>
        <dbReference type="HAMAP-Rule" id="MF_00601"/>
    </source>
</evidence>
<dbReference type="NCBIfam" id="NF003971">
    <property type="entry name" value="PRK05465.1"/>
    <property type="match status" value="1"/>
</dbReference>
<proteinExistence type="inferred from homology"/>
<keyword evidence="4 5" id="KW-1283">Bacterial microcompartment</keyword>
<reference evidence="6 7" key="1">
    <citation type="submission" date="2021-04" db="EMBL/GenBank/DDBJ databases">
        <authorList>
            <person name="Ivanova A."/>
        </authorList>
    </citation>
    <scope>NUCLEOTIDE SEQUENCE [LARGE SCALE GENOMIC DNA]</scope>
    <source>
        <strain evidence="6 7">G18</strain>
    </source>
</reference>
<comment type="subunit">
    <text evidence="5">The basic unit is a heterodimer which dimerizes to form tetramers. The heterotetramers trimerize; 6 large subunits form a core ring with 6 small subunits projecting outwards.</text>
</comment>
<keyword evidence="7" id="KW-1185">Reference proteome</keyword>
<dbReference type="PIRSF" id="PIRSF018982">
    <property type="entry name" value="EutC"/>
    <property type="match status" value="1"/>
</dbReference>
<keyword evidence="1 5" id="KW-0846">Cobalamin</keyword>
<dbReference type="InterPro" id="IPR009246">
    <property type="entry name" value="EutC"/>
</dbReference>
<dbReference type="Proteomes" id="UP000676565">
    <property type="component" value="Unassembled WGS sequence"/>
</dbReference>
<protein>
    <recommendedName>
        <fullName evidence="5">Ethanolamine ammonia-lyase small subunit</fullName>
        <shortName evidence="5">EAL small subunit</shortName>
        <ecNumber evidence="5">4.3.1.7</ecNumber>
    </recommendedName>
</protein>
<evidence type="ECO:0000313" key="7">
    <source>
        <dbReference type="Proteomes" id="UP000676565"/>
    </source>
</evidence>
<dbReference type="InterPro" id="IPR042255">
    <property type="entry name" value="EutC_N"/>
</dbReference>
<dbReference type="GO" id="GO:0008851">
    <property type="term" value="F:ethanolamine ammonia-lyase activity"/>
    <property type="evidence" value="ECO:0007669"/>
    <property type="project" value="UniProtKB-EC"/>
</dbReference>
<name>A0ABS5BP82_9BACT</name>